<dbReference type="SUPFAM" id="SSF53300">
    <property type="entry name" value="vWA-like"/>
    <property type="match status" value="2"/>
</dbReference>
<sequence length="808" mass="84091">MFVDGYPRKGKDNTVICYAYGVVYGNEDVASLPTYTKIQTQLDSNTKLIADASVDSVSSTTNNPCNISTSPIVSTTSTPALLSTLKSATTPNNRLSTRGPQTTSSAFNVTRLATTKPTTHSSSPGLISSTSVPTVTSTQGLPSTASPTKVSTTVDTFTTHSQSPASVTGPTTRMPISTSKVSSVATTFVTPLTRFTSTAQTSTSSTSRSASPVPSAPTTAVISSTATVTTLTSGKPPTTVAASTSSSTTPSGVTSTSQMSSGPTKAPPISTAATMSTSQGTTGNPNQSSSVSTTAGPSTPTTMSATSPTSVQMTSATANTESSMKTTPGNTVTSASPSIGTMSSSQVPPSTAKTSISTTSSHSTTATIPSTSSLSTTAATTTTSCTGEYKYSGDIAVAFELTTGSMTNEVEAFVTTLLTYTNNPYSFEQDAITELPPSSYILAPYPNTNFYGSPNKYSVLRASDLDALLNTFNKILANNPVTEANMNDAFDFISQAKNQGKVRAIVLAGVSDAFVQEAQQKAQALIEQGYQVFTVSIGGSSNFNTLSSDASHSFNISTPYNLSEATGVASDIGEMLLSESSICYHDSAAVTTTMQPKTTTSTSTSVPVTTSPSCGQPIINQDIAFVVEISTSSGNLDASQIPKITTLVKAASNFITQYLISEAVFDDLHSNYAIVPFPDASTYSALSGGIEDFGKLRTSDFSATFQMMFKLFPITNGNTSDIDSGLSYTEDHEFPLLHDVYPRTILLFANSAEGVQSAMGRATELKSNNVTILTISVSDDADSINLRPLSSSSELQKVSNLRWEGPPN</sequence>
<dbReference type="InterPro" id="IPR036465">
    <property type="entry name" value="vWFA_dom_sf"/>
</dbReference>
<gene>
    <name evidence="3" type="ORF">ANCDUO_06232</name>
</gene>
<feature type="domain" description="VWFA" evidence="2">
    <location>
        <begin position="622"/>
        <end position="800"/>
    </location>
</feature>
<dbReference type="PANTHER" id="PTHR37972">
    <property type="entry name" value="PROTEIN CBG25533"/>
    <property type="match status" value="1"/>
</dbReference>
<dbReference type="PROSITE" id="PS50234">
    <property type="entry name" value="VWFA"/>
    <property type="match status" value="1"/>
</dbReference>
<feature type="compositionally biased region" description="Low complexity" evidence="1">
    <location>
        <begin position="288"/>
        <end position="311"/>
    </location>
</feature>
<dbReference type="AlphaFoldDB" id="A0A0C2H244"/>
<proteinExistence type="predicted"/>
<dbReference type="PANTHER" id="PTHR37972:SF3">
    <property type="entry name" value="PROTEIN CBG11222"/>
    <property type="match status" value="1"/>
</dbReference>
<accession>A0A0C2H244</accession>
<feature type="compositionally biased region" description="Low complexity" evidence="1">
    <location>
        <begin position="148"/>
        <end position="159"/>
    </location>
</feature>
<evidence type="ECO:0000313" key="4">
    <source>
        <dbReference type="Proteomes" id="UP000054047"/>
    </source>
</evidence>
<evidence type="ECO:0000256" key="1">
    <source>
        <dbReference type="SAM" id="MobiDB-lite"/>
    </source>
</evidence>
<evidence type="ECO:0000259" key="2">
    <source>
        <dbReference type="PROSITE" id="PS50234"/>
    </source>
</evidence>
<reference evidence="3 4" key="1">
    <citation type="submission" date="2013-12" db="EMBL/GenBank/DDBJ databases">
        <title>Draft genome of the parsitic nematode Ancylostoma duodenale.</title>
        <authorList>
            <person name="Mitreva M."/>
        </authorList>
    </citation>
    <scope>NUCLEOTIDE SEQUENCE [LARGE SCALE GENOMIC DNA]</scope>
    <source>
        <strain evidence="3 4">Zhejiang</strain>
    </source>
</reference>
<evidence type="ECO:0000313" key="3">
    <source>
        <dbReference type="EMBL" id="KIH63466.1"/>
    </source>
</evidence>
<protein>
    <recommendedName>
        <fullName evidence="2">VWFA domain-containing protein</fullName>
    </recommendedName>
</protein>
<feature type="compositionally biased region" description="Low complexity" evidence="1">
    <location>
        <begin position="197"/>
        <end position="257"/>
    </location>
</feature>
<feature type="region of interest" description="Disordered" evidence="1">
    <location>
        <begin position="197"/>
        <end position="378"/>
    </location>
</feature>
<dbReference type="InterPro" id="IPR002035">
    <property type="entry name" value="VWF_A"/>
</dbReference>
<dbReference type="Proteomes" id="UP000054047">
    <property type="component" value="Unassembled WGS sequence"/>
</dbReference>
<keyword evidence="4" id="KW-1185">Reference proteome</keyword>
<feature type="compositionally biased region" description="Low complexity" evidence="1">
    <location>
        <begin position="128"/>
        <end position="138"/>
    </location>
</feature>
<dbReference type="CDD" id="cd00198">
    <property type="entry name" value="vWFA"/>
    <property type="match status" value="1"/>
</dbReference>
<feature type="compositionally biased region" description="Polar residues" evidence="1">
    <location>
        <begin position="271"/>
        <end position="287"/>
    </location>
</feature>
<name>A0A0C2H244_9BILA</name>
<dbReference type="EMBL" id="KN728638">
    <property type="protein sequence ID" value="KIH63466.1"/>
    <property type="molecule type" value="Genomic_DNA"/>
</dbReference>
<feature type="compositionally biased region" description="Low complexity" evidence="1">
    <location>
        <begin position="350"/>
        <end position="378"/>
    </location>
</feature>
<feature type="compositionally biased region" description="Polar residues" evidence="1">
    <location>
        <begin position="114"/>
        <end position="127"/>
    </location>
</feature>
<dbReference type="OrthoDB" id="5876246at2759"/>
<organism evidence="3 4">
    <name type="scientific">Ancylostoma duodenale</name>
    <dbReference type="NCBI Taxonomy" id="51022"/>
    <lineage>
        <taxon>Eukaryota</taxon>
        <taxon>Metazoa</taxon>
        <taxon>Ecdysozoa</taxon>
        <taxon>Nematoda</taxon>
        <taxon>Chromadorea</taxon>
        <taxon>Rhabditida</taxon>
        <taxon>Rhabditina</taxon>
        <taxon>Rhabditomorpha</taxon>
        <taxon>Strongyloidea</taxon>
        <taxon>Ancylostomatidae</taxon>
        <taxon>Ancylostomatinae</taxon>
        <taxon>Ancylostoma</taxon>
    </lineage>
</organism>
<feature type="compositionally biased region" description="Polar residues" evidence="1">
    <location>
        <begin position="312"/>
        <end position="349"/>
    </location>
</feature>
<feature type="region of interest" description="Disordered" evidence="1">
    <location>
        <begin position="114"/>
        <end position="183"/>
    </location>
</feature>
<feature type="compositionally biased region" description="Polar residues" evidence="1">
    <location>
        <begin position="160"/>
        <end position="183"/>
    </location>
</feature>
<dbReference type="Gene3D" id="3.40.50.410">
    <property type="entry name" value="von Willebrand factor, type A domain"/>
    <property type="match status" value="1"/>
</dbReference>